<dbReference type="GO" id="GO:0006777">
    <property type="term" value="P:Mo-molybdopterin cofactor biosynthetic process"/>
    <property type="evidence" value="ECO:0007669"/>
    <property type="project" value="UniProtKB-KW"/>
</dbReference>
<dbReference type="PIRSF" id="PIRSF015626">
    <property type="entry name" value="FdhD"/>
    <property type="match status" value="1"/>
</dbReference>
<dbReference type="GO" id="GO:0016783">
    <property type="term" value="F:sulfurtransferase activity"/>
    <property type="evidence" value="ECO:0007669"/>
    <property type="project" value="InterPro"/>
</dbReference>
<reference evidence="3" key="1">
    <citation type="submission" date="2018-05" db="EMBL/GenBank/DDBJ databases">
        <authorList>
            <person name="Lanie J.A."/>
            <person name="Ng W.-L."/>
            <person name="Kazmierczak K.M."/>
            <person name="Andrzejewski T.M."/>
            <person name="Davidsen T.M."/>
            <person name="Wayne K.J."/>
            <person name="Tettelin H."/>
            <person name="Glass J.I."/>
            <person name="Rusch D."/>
            <person name="Podicherti R."/>
            <person name="Tsui H.-C.T."/>
            <person name="Winkler M.E."/>
        </authorList>
    </citation>
    <scope>NUCLEOTIDE SEQUENCE</scope>
</reference>
<accession>A0A382Q1H2</accession>
<protein>
    <recommendedName>
        <fullName evidence="4">Sulfur carrier protein FdhD</fullName>
    </recommendedName>
</protein>
<dbReference type="EMBL" id="UINC01110941">
    <property type="protein sequence ID" value="SVC78785.1"/>
    <property type="molecule type" value="Genomic_DNA"/>
</dbReference>
<dbReference type="HAMAP" id="MF_00187">
    <property type="entry name" value="FdhD"/>
    <property type="match status" value="1"/>
</dbReference>
<organism evidence="3">
    <name type="scientific">marine metagenome</name>
    <dbReference type="NCBI Taxonomy" id="408172"/>
    <lineage>
        <taxon>unclassified sequences</taxon>
        <taxon>metagenomes</taxon>
        <taxon>ecological metagenomes</taxon>
    </lineage>
</organism>
<keyword evidence="2" id="KW-0501">Molybdenum cofactor biosynthesis</keyword>
<dbReference type="PANTHER" id="PTHR30592:SF1">
    <property type="entry name" value="SULFUR CARRIER PROTEIN FDHD"/>
    <property type="match status" value="1"/>
</dbReference>
<dbReference type="AlphaFoldDB" id="A0A382Q1H2"/>
<proteinExistence type="inferred from homology"/>
<gene>
    <name evidence="3" type="ORF">METZ01_LOCUS331639</name>
</gene>
<dbReference type="Gene3D" id="3.10.20.10">
    <property type="match status" value="1"/>
</dbReference>
<sequence length="281" mass="30872">MKKSTRITVHKNTEGIIEEISDEVAIEEPLEFSICFGPSSSRSNKNIAITMRTPGNDFELAMGFLFSEGVINNKNDILSVSRNKELVDDSNLENTVLIELNESVKLDPDKIRNFYINSSCGICGSAMVEGISKIQPIDNNTSNLEIDESVLRQLPENLRQKQDAFGITGGLHASALFNVNGEILNLFEDVGRHNALDKIIGQQLNENALPLSSSGLILSGRTSFELVHKSALAGIPMIVAIGAPSSLAIEAAWEYKITLVGFLNPGRFNIYSYPKRIISFR</sequence>
<evidence type="ECO:0008006" key="4">
    <source>
        <dbReference type="Google" id="ProtNLM"/>
    </source>
</evidence>
<evidence type="ECO:0000313" key="3">
    <source>
        <dbReference type="EMBL" id="SVC78785.1"/>
    </source>
</evidence>
<dbReference type="Gene3D" id="3.40.140.10">
    <property type="entry name" value="Cytidine Deaminase, domain 2"/>
    <property type="match status" value="1"/>
</dbReference>
<dbReference type="InterPro" id="IPR003786">
    <property type="entry name" value="FdhD"/>
</dbReference>
<evidence type="ECO:0000256" key="2">
    <source>
        <dbReference type="ARBA" id="ARBA00023150"/>
    </source>
</evidence>
<dbReference type="PANTHER" id="PTHR30592">
    <property type="entry name" value="FORMATE DEHYDROGENASE"/>
    <property type="match status" value="1"/>
</dbReference>
<dbReference type="NCBIfam" id="TIGR00129">
    <property type="entry name" value="fdhD_narQ"/>
    <property type="match status" value="1"/>
</dbReference>
<keyword evidence="1" id="KW-0963">Cytoplasm</keyword>
<dbReference type="SUPFAM" id="SSF53927">
    <property type="entry name" value="Cytidine deaminase-like"/>
    <property type="match status" value="1"/>
</dbReference>
<name>A0A382Q1H2_9ZZZZ</name>
<evidence type="ECO:0000256" key="1">
    <source>
        <dbReference type="ARBA" id="ARBA00022490"/>
    </source>
</evidence>
<dbReference type="Pfam" id="PF02634">
    <property type="entry name" value="FdhD-NarQ"/>
    <property type="match status" value="1"/>
</dbReference>
<dbReference type="InterPro" id="IPR016193">
    <property type="entry name" value="Cytidine_deaminase-like"/>
</dbReference>